<dbReference type="EMBL" id="KE123953">
    <property type="protein sequence ID" value="EPB88283.1"/>
    <property type="molecule type" value="Genomic_DNA"/>
</dbReference>
<dbReference type="OrthoDB" id="10308463at2759"/>
<organism evidence="1 2">
    <name type="scientific">Mucor circinelloides f. circinelloides (strain 1006PhL)</name>
    <name type="common">Mucormycosis agent</name>
    <name type="synonym">Calyptromyces circinelloides</name>
    <dbReference type="NCBI Taxonomy" id="1220926"/>
    <lineage>
        <taxon>Eukaryota</taxon>
        <taxon>Fungi</taxon>
        <taxon>Fungi incertae sedis</taxon>
        <taxon>Mucoromycota</taxon>
        <taxon>Mucoromycotina</taxon>
        <taxon>Mucoromycetes</taxon>
        <taxon>Mucorales</taxon>
        <taxon>Mucorineae</taxon>
        <taxon>Mucoraceae</taxon>
        <taxon>Mucor</taxon>
    </lineage>
</organism>
<sequence>MKILDQPIFKPFELTQYEKEMLEPTLTPYMEMKNLDNSLLADFVRKMYLEFPKNTSLRIMKESQLMKVVQSILGQFFLHDWNGRLDVEGDTFYIEADDQKQNRKSKVDGGLVFRESKQPLLLIEAKRCSHHESKEDFEKLAGLMATVYETYHSNVIGVLVVGDLIIVYILVESSGYKCIVESSRCYLPVSRDDFSRLCMLYLTLTKTTK</sequence>
<evidence type="ECO:0000313" key="2">
    <source>
        <dbReference type="Proteomes" id="UP000014254"/>
    </source>
</evidence>
<dbReference type="Proteomes" id="UP000014254">
    <property type="component" value="Unassembled WGS sequence"/>
</dbReference>
<evidence type="ECO:0000313" key="1">
    <source>
        <dbReference type="EMBL" id="EPB88283.1"/>
    </source>
</evidence>
<reference evidence="2" key="1">
    <citation type="submission" date="2013-05" db="EMBL/GenBank/DDBJ databases">
        <title>The Genome sequence of Mucor circinelloides f. circinelloides 1006PhL.</title>
        <authorList>
            <consortium name="The Broad Institute Genomics Platform"/>
            <person name="Cuomo C."/>
            <person name="Earl A."/>
            <person name="Findley K."/>
            <person name="Lee S.C."/>
            <person name="Walker B."/>
            <person name="Young S."/>
            <person name="Zeng Q."/>
            <person name="Gargeya S."/>
            <person name="Fitzgerald M."/>
            <person name="Haas B."/>
            <person name="Abouelleil A."/>
            <person name="Allen A.W."/>
            <person name="Alvarado L."/>
            <person name="Arachchi H.M."/>
            <person name="Berlin A.M."/>
            <person name="Chapman S.B."/>
            <person name="Gainer-Dewar J."/>
            <person name="Goldberg J."/>
            <person name="Griggs A."/>
            <person name="Gujja S."/>
            <person name="Hansen M."/>
            <person name="Howarth C."/>
            <person name="Imamovic A."/>
            <person name="Ireland A."/>
            <person name="Larimer J."/>
            <person name="McCowan C."/>
            <person name="Murphy C."/>
            <person name="Pearson M."/>
            <person name="Poon T.W."/>
            <person name="Priest M."/>
            <person name="Roberts A."/>
            <person name="Saif S."/>
            <person name="Shea T."/>
            <person name="Sisk P."/>
            <person name="Sykes S."/>
            <person name="Wortman J."/>
            <person name="Nusbaum C."/>
            <person name="Birren B."/>
        </authorList>
    </citation>
    <scope>NUCLEOTIDE SEQUENCE [LARGE SCALE GENOMIC DNA]</scope>
    <source>
        <strain evidence="2">1006PhL</strain>
    </source>
</reference>
<dbReference type="OMA" id="CIVESSR"/>
<dbReference type="VEuPathDB" id="FungiDB:HMPREF1544_04867"/>
<gene>
    <name evidence="1" type="ORF">HMPREF1544_04867</name>
</gene>
<dbReference type="InParanoid" id="S2JZK8"/>
<accession>S2JZK8</accession>
<protein>
    <submittedName>
        <fullName evidence="1">Uncharacterized protein</fullName>
    </submittedName>
</protein>
<name>S2JZK8_MUCC1</name>
<dbReference type="AlphaFoldDB" id="S2JZK8"/>
<keyword evidence="2" id="KW-1185">Reference proteome</keyword>
<proteinExistence type="predicted"/>